<feature type="compositionally biased region" description="Basic and acidic residues" evidence="1">
    <location>
        <begin position="78"/>
        <end position="96"/>
    </location>
</feature>
<gene>
    <name evidence="2" type="ORF">HHI36_003105</name>
</gene>
<feature type="compositionally biased region" description="Polar residues" evidence="1">
    <location>
        <begin position="54"/>
        <end position="65"/>
    </location>
</feature>
<comment type="caution">
    <text evidence="2">The sequence shown here is derived from an EMBL/GenBank/DDBJ whole genome shotgun (WGS) entry which is preliminary data.</text>
</comment>
<feature type="compositionally biased region" description="Pro residues" evidence="1">
    <location>
        <begin position="1"/>
        <end position="24"/>
    </location>
</feature>
<protein>
    <submittedName>
        <fullName evidence="2">Uncharacterized protein</fullName>
    </submittedName>
</protein>
<organism evidence="2 3">
    <name type="scientific">Cryptolaemus montrouzieri</name>
    <dbReference type="NCBI Taxonomy" id="559131"/>
    <lineage>
        <taxon>Eukaryota</taxon>
        <taxon>Metazoa</taxon>
        <taxon>Ecdysozoa</taxon>
        <taxon>Arthropoda</taxon>
        <taxon>Hexapoda</taxon>
        <taxon>Insecta</taxon>
        <taxon>Pterygota</taxon>
        <taxon>Neoptera</taxon>
        <taxon>Endopterygota</taxon>
        <taxon>Coleoptera</taxon>
        <taxon>Polyphaga</taxon>
        <taxon>Cucujiformia</taxon>
        <taxon>Coccinelloidea</taxon>
        <taxon>Coccinellidae</taxon>
        <taxon>Scymninae</taxon>
        <taxon>Scymnini</taxon>
        <taxon>Cryptolaemus</taxon>
    </lineage>
</organism>
<feature type="region of interest" description="Disordered" evidence="1">
    <location>
        <begin position="1"/>
        <end position="112"/>
    </location>
</feature>
<keyword evidence="3" id="KW-1185">Reference proteome</keyword>
<dbReference type="AlphaFoldDB" id="A0ABD2PDA8"/>
<evidence type="ECO:0000313" key="2">
    <source>
        <dbReference type="EMBL" id="KAL3288672.1"/>
    </source>
</evidence>
<dbReference type="Proteomes" id="UP001516400">
    <property type="component" value="Unassembled WGS sequence"/>
</dbReference>
<accession>A0ABD2PDA8</accession>
<feature type="compositionally biased region" description="Basic and acidic residues" evidence="1">
    <location>
        <begin position="37"/>
        <end position="53"/>
    </location>
</feature>
<evidence type="ECO:0000313" key="3">
    <source>
        <dbReference type="Proteomes" id="UP001516400"/>
    </source>
</evidence>
<sequence>MSSSPRTPPLPASPDLPPLPPRPNLTPIEYSTEEDTGDRPHEINDPTDEHNNENIESSDQLLQPTDHNESNFDVSEPSDERLDSSDRLLERSDKSTKRPVSYPCGPDTKPETHTVEFKLSSSHSEPLKPPLTRGKSLVKPFTRESLERLEKRLYNWFAHTGSHHERNQVWKMVQGCPRSTSLFHQIFMEDP</sequence>
<name>A0ABD2PDA8_9CUCU</name>
<evidence type="ECO:0000256" key="1">
    <source>
        <dbReference type="SAM" id="MobiDB-lite"/>
    </source>
</evidence>
<proteinExistence type="predicted"/>
<dbReference type="EMBL" id="JABFTP020000185">
    <property type="protein sequence ID" value="KAL3288672.1"/>
    <property type="molecule type" value="Genomic_DNA"/>
</dbReference>
<reference evidence="2 3" key="1">
    <citation type="journal article" date="2021" name="BMC Biol.">
        <title>Horizontally acquired antibacterial genes associated with adaptive radiation of ladybird beetles.</title>
        <authorList>
            <person name="Li H.S."/>
            <person name="Tang X.F."/>
            <person name="Huang Y.H."/>
            <person name="Xu Z.Y."/>
            <person name="Chen M.L."/>
            <person name="Du X.Y."/>
            <person name="Qiu B.Y."/>
            <person name="Chen P.T."/>
            <person name="Zhang W."/>
            <person name="Slipinski A."/>
            <person name="Escalona H.E."/>
            <person name="Waterhouse R.M."/>
            <person name="Zwick A."/>
            <person name="Pang H."/>
        </authorList>
    </citation>
    <scope>NUCLEOTIDE SEQUENCE [LARGE SCALE GENOMIC DNA]</scope>
    <source>
        <strain evidence="2">SYSU2018</strain>
    </source>
</reference>